<evidence type="ECO:0000313" key="2">
    <source>
        <dbReference type="Proteomes" id="UP001583186"/>
    </source>
</evidence>
<keyword evidence="2" id="KW-1185">Reference proteome</keyword>
<proteinExistence type="predicted"/>
<dbReference type="Gene3D" id="3.40.50.720">
    <property type="entry name" value="NAD(P)-binding Rossmann-like Domain"/>
    <property type="match status" value="1"/>
</dbReference>
<gene>
    <name evidence="1" type="ORF">Sste5346_008105</name>
</gene>
<dbReference type="Proteomes" id="UP001583186">
    <property type="component" value="Unassembled WGS sequence"/>
</dbReference>
<comment type="caution">
    <text evidence="1">The sequence shown here is derived from an EMBL/GenBank/DDBJ whole genome shotgun (WGS) entry which is preliminary data.</text>
</comment>
<accession>A0ABR3YS13</accession>
<dbReference type="Gene3D" id="3.30.9.10">
    <property type="entry name" value="D-Amino Acid Oxidase, subunit A, domain 2"/>
    <property type="match status" value="1"/>
</dbReference>
<sequence length="113" mass="12737">MKNDEIIHYTSPWAGAHGRCMPAETPEELQYSSFSKITDEVLRCQILEDPECGVEFTDGYDFLANPSDAYRQLKGVCSEAPGFIFLGQDELPKGMGITFGTRYRTWCPNSPVY</sequence>
<organism evidence="1 2">
    <name type="scientific">Sporothrix stenoceras</name>
    <dbReference type="NCBI Taxonomy" id="5173"/>
    <lineage>
        <taxon>Eukaryota</taxon>
        <taxon>Fungi</taxon>
        <taxon>Dikarya</taxon>
        <taxon>Ascomycota</taxon>
        <taxon>Pezizomycotina</taxon>
        <taxon>Sordariomycetes</taxon>
        <taxon>Sordariomycetidae</taxon>
        <taxon>Ophiostomatales</taxon>
        <taxon>Ophiostomataceae</taxon>
        <taxon>Sporothrix</taxon>
    </lineage>
</organism>
<reference evidence="1 2" key="1">
    <citation type="journal article" date="2024" name="IMA Fungus">
        <title>IMA Genome - F19 : A genome assembly and annotation guide to empower mycologists, including annotated draft genome sequences of Ceratocystis pirilliformis, Diaporthe australafricana, Fusarium ophioides, Paecilomyces lecythidis, and Sporothrix stenoceras.</title>
        <authorList>
            <person name="Aylward J."/>
            <person name="Wilson A.M."/>
            <person name="Visagie C.M."/>
            <person name="Spraker J."/>
            <person name="Barnes I."/>
            <person name="Buitendag C."/>
            <person name="Ceriani C."/>
            <person name="Del Mar Angel L."/>
            <person name="du Plessis D."/>
            <person name="Fuchs T."/>
            <person name="Gasser K."/>
            <person name="Kramer D."/>
            <person name="Li W."/>
            <person name="Munsamy K."/>
            <person name="Piso A."/>
            <person name="Price J.L."/>
            <person name="Sonnekus B."/>
            <person name="Thomas C."/>
            <person name="van der Nest A."/>
            <person name="van Dijk A."/>
            <person name="van Heerden A."/>
            <person name="van Vuuren N."/>
            <person name="Yilmaz N."/>
            <person name="Duong T.A."/>
            <person name="van der Merwe N.A."/>
            <person name="Wingfield M.J."/>
            <person name="Wingfield B.D."/>
        </authorList>
    </citation>
    <scope>NUCLEOTIDE SEQUENCE [LARGE SCALE GENOMIC DNA]</scope>
    <source>
        <strain evidence="1 2">CMW 5346</strain>
    </source>
</reference>
<name>A0ABR3YS13_9PEZI</name>
<protein>
    <submittedName>
        <fullName evidence="1">Uncharacterized protein</fullName>
    </submittedName>
</protein>
<evidence type="ECO:0000313" key="1">
    <source>
        <dbReference type="EMBL" id="KAL1890780.1"/>
    </source>
</evidence>
<dbReference type="EMBL" id="JAWCUI010000059">
    <property type="protein sequence ID" value="KAL1890780.1"/>
    <property type="molecule type" value="Genomic_DNA"/>
</dbReference>